<dbReference type="InterPro" id="IPR006710">
    <property type="entry name" value="Glyco_hydro_43"/>
</dbReference>
<evidence type="ECO:0000259" key="5">
    <source>
        <dbReference type="PROSITE" id="PS50022"/>
    </source>
</evidence>
<keyword evidence="1" id="KW-0624">Polysaccharide degradation</keyword>
<dbReference type="Proteomes" id="UP000723714">
    <property type="component" value="Unassembled WGS sequence"/>
</dbReference>
<evidence type="ECO:0000256" key="3">
    <source>
        <dbReference type="ARBA" id="ARBA00023277"/>
    </source>
</evidence>
<dbReference type="Pfam" id="PF04616">
    <property type="entry name" value="Glyco_hydro_43"/>
    <property type="match status" value="1"/>
</dbReference>
<proteinExistence type="predicted"/>
<evidence type="ECO:0000256" key="1">
    <source>
        <dbReference type="ARBA" id="ARBA00022651"/>
    </source>
</evidence>
<sequence length="610" mass="69954">MMKHYCNPMNLEYRYQFYRKIVQGQEPEPFKVYREAADPSLILFKDTYFLFPSMTLGFYTSQDLYDWEFHEFLGDIPIYDYAPDVRVMGEYLYFSASGMDKNCSFYRTKDPRTEKFEEIPGTFPFWDPALFVDDDKRVYFYWGCSNRTPIYGVELNPETMAPLSKELELIHPHPECRGYERFGNDHISPKSEEQIEAEVEAMLAGIKQQAAAQGRGEDIGMTEEEARAMLRAYMGNSPYIEGAWMTKHEGRYYLQYAIPGTEYNVYGDGVYVSDQPLGPFKPARNNPYSYKPGGFITGAGHGSTLEDKKGAFWHIASMRISHNENFERRLGLWKAGFDEDGELYCDQRFGDWPIAMEGNAFDDPDYMLLSYGASVSVSSGEGEKNITDEDIQTFWKAEESESGAWAVVDLGQPEQVAAVQINFADDGVRKELPESTERFLNFYEERWIDPKKQKTRWLLEGSLDGQTYEILTDKRNVETDYAHDFIEFEQTKELRYIRLTVEALPYQQTATVSGIRVFGNGKGALPQGAQDVQIEYDGKMDMKVCWNAENTVGAVVQWGYAPEKLYHSRMVYGKCEACVGAIVEGEPVYVRVDTFNKKGITKGNVITVNE</sequence>
<feature type="domain" description="F5/8 type C" evidence="5">
    <location>
        <begin position="349"/>
        <end position="520"/>
    </location>
</feature>
<accession>A0ABS6D0Y2</accession>
<dbReference type="EMBL" id="JABACJ020000003">
    <property type="protein sequence ID" value="MBU3875244.1"/>
    <property type="molecule type" value="Genomic_DNA"/>
</dbReference>
<evidence type="ECO:0000256" key="2">
    <source>
        <dbReference type="ARBA" id="ARBA00022801"/>
    </source>
</evidence>
<dbReference type="InterPro" id="IPR000421">
    <property type="entry name" value="FA58C"/>
</dbReference>
<keyword evidence="4" id="KW-0326">Glycosidase</keyword>
<evidence type="ECO:0000313" key="6">
    <source>
        <dbReference type="EMBL" id="MBU3875244.1"/>
    </source>
</evidence>
<keyword evidence="1" id="KW-0858">Xylan degradation</keyword>
<gene>
    <name evidence="6" type="ORF">HGO97_005365</name>
</gene>
<evidence type="ECO:0000313" key="7">
    <source>
        <dbReference type="Proteomes" id="UP000723714"/>
    </source>
</evidence>
<protein>
    <submittedName>
        <fullName evidence="6">Family 43 glycosylhydrolase</fullName>
    </submittedName>
</protein>
<dbReference type="CDD" id="cd08982">
    <property type="entry name" value="GH43-like"/>
    <property type="match status" value="1"/>
</dbReference>
<dbReference type="RefSeq" id="WP_216240146.1">
    <property type="nucleotide sequence ID" value="NZ_JABACJ020000003.1"/>
</dbReference>
<dbReference type="PANTHER" id="PTHR43772:SF2">
    <property type="entry name" value="PUTATIVE (AFU_ORTHOLOGUE AFUA_2G04480)-RELATED"/>
    <property type="match status" value="1"/>
</dbReference>
<keyword evidence="3" id="KW-0119">Carbohydrate metabolism</keyword>
<evidence type="ECO:0000256" key="4">
    <source>
        <dbReference type="ARBA" id="ARBA00023295"/>
    </source>
</evidence>
<organism evidence="6 7">
    <name type="scientific">Faecalicatena faecalis</name>
    <dbReference type="NCBI Taxonomy" id="2726362"/>
    <lineage>
        <taxon>Bacteria</taxon>
        <taxon>Bacillati</taxon>
        <taxon>Bacillota</taxon>
        <taxon>Clostridia</taxon>
        <taxon>Lachnospirales</taxon>
        <taxon>Lachnospiraceae</taxon>
        <taxon>Faecalicatena</taxon>
    </lineage>
</organism>
<dbReference type="PROSITE" id="PS50022">
    <property type="entry name" value="FA58C_3"/>
    <property type="match status" value="1"/>
</dbReference>
<keyword evidence="7" id="KW-1185">Reference proteome</keyword>
<name>A0ABS6D0Y2_9FIRM</name>
<dbReference type="InterPro" id="IPR052176">
    <property type="entry name" value="Glycosyl_Hydrlase_43_Enz"/>
</dbReference>
<comment type="caution">
    <text evidence="6">The sequence shown here is derived from an EMBL/GenBank/DDBJ whole genome shotgun (WGS) entry which is preliminary data.</text>
</comment>
<keyword evidence="2" id="KW-0378">Hydrolase</keyword>
<dbReference type="PANTHER" id="PTHR43772">
    <property type="entry name" value="ENDO-1,4-BETA-XYLANASE"/>
    <property type="match status" value="1"/>
</dbReference>
<reference evidence="6 7" key="1">
    <citation type="submission" date="2021-06" db="EMBL/GenBank/DDBJ databases">
        <title>Faecalicatena sp. nov. isolated from porcine feces.</title>
        <authorList>
            <person name="Oh B.S."/>
            <person name="Lee J.H."/>
        </authorList>
    </citation>
    <scope>NUCLEOTIDE SEQUENCE [LARGE SCALE GENOMIC DNA]</scope>
    <source>
        <strain evidence="6 7">AGMB00832</strain>
    </source>
</reference>